<sequence length="89" mass="9748">MVDPTGASEDEVAQLRRELGMVTRQAAHLERALASNRRIGVAVGIVMERHKVTADDAFGVLVKLSMERNEKLRDVAERIVGTGELPRPG</sequence>
<dbReference type="InterPro" id="IPR036388">
    <property type="entry name" value="WH-like_DNA-bd_sf"/>
</dbReference>
<dbReference type="RefSeq" id="WP_208092811.1">
    <property type="nucleotide sequence ID" value="NZ_VNHW01000022.1"/>
</dbReference>
<dbReference type="InterPro" id="IPR011006">
    <property type="entry name" value="CheY-like_superfamily"/>
</dbReference>
<dbReference type="SMART" id="SM01012">
    <property type="entry name" value="ANTAR"/>
    <property type="match status" value="1"/>
</dbReference>
<protein>
    <submittedName>
        <fullName evidence="2">ANTAR domain-containing protein</fullName>
    </submittedName>
</protein>
<dbReference type="SUPFAM" id="SSF52172">
    <property type="entry name" value="CheY-like"/>
    <property type="match status" value="1"/>
</dbReference>
<evidence type="ECO:0000259" key="1">
    <source>
        <dbReference type="PROSITE" id="PS50921"/>
    </source>
</evidence>
<feature type="domain" description="ANTAR" evidence="1">
    <location>
        <begin position="19"/>
        <end position="80"/>
    </location>
</feature>
<comment type="caution">
    <text evidence="2">The sequence shown here is derived from an EMBL/GenBank/DDBJ whole genome shotgun (WGS) entry which is preliminary data.</text>
</comment>
<proteinExistence type="predicted"/>
<reference evidence="2 3" key="1">
    <citation type="submission" date="2019-07" db="EMBL/GenBank/DDBJ databases">
        <title>Genomic Encyclopedia of Archaeal and Bacterial Type Strains, Phase II (KMG-II): from individual species to whole genera.</title>
        <authorList>
            <person name="Goeker M."/>
        </authorList>
    </citation>
    <scope>NUCLEOTIDE SEQUENCE [LARGE SCALE GENOMIC DNA]</scope>
    <source>
        <strain evidence="2 3">DSM 46842</strain>
    </source>
</reference>
<evidence type="ECO:0000313" key="3">
    <source>
        <dbReference type="Proteomes" id="UP000322499"/>
    </source>
</evidence>
<dbReference type="Proteomes" id="UP000322499">
    <property type="component" value="Unassembled WGS sequence"/>
</dbReference>
<evidence type="ECO:0000313" key="2">
    <source>
        <dbReference type="EMBL" id="TYP81893.1"/>
    </source>
</evidence>
<organism evidence="2 3">
    <name type="scientific">Blastococcus xanthinilyticus</name>
    <dbReference type="NCBI Taxonomy" id="1564164"/>
    <lineage>
        <taxon>Bacteria</taxon>
        <taxon>Bacillati</taxon>
        <taxon>Actinomycetota</taxon>
        <taxon>Actinomycetes</taxon>
        <taxon>Geodermatophilales</taxon>
        <taxon>Geodermatophilaceae</taxon>
        <taxon>Blastococcus</taxon>
    </lineage>
</organism>
<dbReference type="PROSITE" id="PS50921">
    <property type="entry name" value="ANTAR"/>
    <property type="match status" value="1"/>
</dbReference>
<dbReference type="AlphaFoldDB" id="A0A5S5CPD1"/>
<keyword evidence="3" id="KW-1185">Reference proteome</keyword>
<dbReference type="Pfam" id="PF03861">
    <property type="entry name" value="ANTAR"/>
    <property type="match status" value="1"/>
</dbReference>
<dbReference type="EMBL" id="VNHW01000022">
    <property type="protein sequence ID" value="TYP81893.1"/>
    <property type="molecule type" value="Genomic_DNA"/>
</dbReference>
<dbReference type="Gene3D" id="1.10.10.10">
    <property type="entry name" value="Winged helix-like DNA-binding domain superfamily/Winged helix DNA-binding domain"/>
    <property type="match status" value="1"/>
</dbReference>
<dbReference type="InterPro" id="IPR005561">
    <property type="entry name" value="ANTAR"/>
</dbReference>
<dbReference type="GO" id="GO:0003723">
    <property type="term" value="F:RNA binding"/>
    <property type="evidence" value="ECO:0007669"/>
    <property type="project" value="InterPro"/>
</dbReference>
<gene>
    <name evidence="2" type="ORF">BD833_1229</name>
</gene>
<accession>A0A5S5CPD1</accession>
<name>A0A5S5CPD1_9ACTN</name>